<feature type="transmembrane region" description="Helical" evidence="3">
    <location>
        <begin position="692"/>
        <end position="723"/>
    </location>
</feature>
<dbReference type="Gene3D" id="2.70.98.40">
    <property type="entry name" value="Glycoside hydrolase, family 65, N-terminal domain"/>
    <property type="match status" value="2"/>
</dbReference>
<feature type="transmembrane region" description="Helical" evidence="3">
    <location>
        <begin position="744"/>
        <end position="764"/>
    </location>
</feature>
<dbReference type="Pfam" id="PF17167">
    <property type="entry name" value="Glyco_hydro_94"/>
    <property type="match status" value="1"/>
</dbReference>
<evidence type="ECO:0000313" key="7">
    <source>
        <dbReference type="EMBL" id="SBW03821.1"/>
    </source>
</evidence>
<keyword evidence="1" id="KW-0328">Glycosyltransferase</keyword>
<dbReference type="InterPro" id="IPR011013">
    <property type="entry name" value="Gal_mutarotase_sf_dom"/>
</dbReference>
<feature type="domain" description="Glycosyl hydrolase 94 supersandwich" evidence="4">
    <location>
        <begin position="1293"/>
        <end position="1541"/>
    </location>
</feature>
<dbReference type="GO" id="GO:0030246">
    <property type="term" value="F:carbohydrate binding"/>
    <property type="evidence" value="ECO:0007669"/>
    <property type="project" value="InterPro"/>
</dbReference>
<dbReference type="SUPFAM" id="SSF48208">
    <property type="entry name" value="Six-hairpin glycosidases"/>
    <property type="match status" value="1"/>
</dbReference>
<feature type="transmembrane region" description="Helical" evidence="3">
    <location>
        <begin position="288"/>
        <end position="309"/>
    </location>
</feature>
<dbReference type="InterPro" id="IPR037018">
    <property type="entry name" value="GH65_N"/>
</dbReference>
<evidence type="ECO:0000256" key="3">
    <source>
        <dbReference type="SAM" id="Phobius"/>
    </source>
</evidence>
<dbReference type="InterPro" id="IPR019282">
    <property type="entry name" value="Glycoamylase-like_cons_dom"/>
</dbReference>
<dbReference type="InterPro" id="IPR008928">
    <property type="entry name" value="6-hairpin_glycosidase_sf"/>
</dbReference>
<reference evidence="7" key="1">
    <citation type="submission" date="2016-04" db="EMBL/GenBank/DDBJ databases">
        <authorList>
            <person name="Evans L.H."/>
            <person name="Alamgir A."/>
            <person name="Owens N."/>
            <person name="Weber N.D."/>
            <person name="Virtaneva K."/>
            <person name="Barbian K."/>
            <person name="Babar A."/>
            <person name="Rosenke K."/>
        </authorList>
    </citation>
    <scope>NUCLEOTIDE SEQUENCE</scope>
    <source>
        <strain evidence="7">86</strain>
    </source>
</reference>
<dbReference type="SUPFAM" id="SSF74650">
    <property type="entry name" value="Galactose mutarotase-like"/>
    <property type="match status" value="2"/>
</dbReference>
<dbReference type="Pfam" id="PF06165">
    <property type="entry name" value="GH94_b-supersand"/>
    <property type="match status" value="2"/>
</dbReference>
<accession>A0A212JWI7</accession>
<dbReference type="PANTHER" id="PTHR37469">
    <property type="entry name" value="CELLOBIONIC ACID PHOSPHORYLASE-RELATED"/>
    <property type="match status" value="1"/>
</dbReference>
<protein>
    <submittedName>
        <fullName evidence="7">Uncharacterized protein</fullName>
    </submittedName>
</protein>
<dbReference type="SMART" id="SM01068">
    <property type="entry name" value="CBM_X"/>
    <property type="match status" value="1"/>
</dbReference>
<keyword evidence="3" id="KW-1133">Transmembrane helix</keyword>
<dbReference type="Pfam" id="PF10091">
    <property type="entry name" value="Glycoamylase"/>
    <property type="match status" value="1"/>
</dbReference>
<keyword evidence="3" id="KW-0812">Transmembrane</keyword>
<dbReference type="EMBL" id="FLUN01000001">
    <property type="protein sequence ID" value="SBW03821.1"/>
    <property type="molecule type" value="Genomic_DNA"/>
</dbReference>
<gene>
    <name evidence="7" type="ORF">KL86CLO1_11828</name>
</gene>
<dbReference type="InterPro" id="IPR010383">
    <property type="entry name" value="Glyco_hydrolase_94_b-supersand"/>
</dbReference>
<evidence type="ECO:0000259" key="6">
    <source>
        <dbReference type="Pfam" id="PF17167"/>
    </source>
</evidence>
<evidence type="ECO:0000259" key="5">
    <source>
        <dbReference type="Pfam" id="PF10091"/>
    </source>
</evidence>
<dbReference type="PANTHER" id="PTHR37469:SF2">
    <property type="entry name" value="CELLOBIONIC ACID PHOSPHORYLASE"/>
    <property type="match status" value="1"/>
</dbReference>
<evidence type="ECO:0000256" key="2">
    <source>
        <dbReference type="ARBA" id="ARBA00022679"/>
    </source>
</evidence>
<evidence type="ECO:0000259" key="4">
    <source>
        <dbReference type="Pfam" id="PF06165"/>
    </source>
</evidence>
<keyword evidence="3" id="KW-0472">Membrane</keyword>
<feature type="domain" description="Glycosyl hydrolase 94 supersandwich" evidence="4">
    <location>
        <begin position="1746"/>
        <end position="1859"/>
    </location>
</feature>
<dbReference type="Gene3D" id="2.60.420.10">
    <property type="entry name" value="Maltose phosphorylase, domain 3"/>
    <property type="match status" value="1"/>
</dbReference>
<keyword evidence="2" id="KW-0808">Transferase</keyword>
<proteinExistence type="predicted"/>
<feature type="domain" description="Glycosyl hydrolase 94 catalytic" evidence="6">
    <location>
        <begin position="1903"/>
        <end position="2324"/>
    </location>
</feature>
<dbReference type="InterPro" id="IPR033432">
    <property type="entry name" value="GH94_catalytic"/>
</dbReference>
<dbReference type="InterPro" id="IPR052047">
    <property type="entry name" value="GH94_Enzymes"/>
</dbReference>
<dbReference type="InterPro" id="IPR012341">
    <property type="entry name" value="6hp_glycosidase-like_sf"/>
</dbReference>
<evidence type="ECO:0000256" key="1">
    <source>
        <dbReference type="ARBA" id="ARBA00022676"/>
    </source>
</evidence>
<dbReference type="Gene3D" id="1.50.10.140">
    <property type="match status" value="1"/>
</dbReference>
<dbReference type="GO" id="GO:0016757">
    <property type="term" value="F:glycosyltransferase activity"/>
    <property type="evidence" value="ECO:0007669"/>
    <property type="project" value="UniProtKB-KW"/>
</dbReference>
<dbReference type="Gene3D" id="1.50.10.10">
    <property type="match status" value="1"/>
</dbReference>
<organism evidence="7">
    <name type="scientific">uncultured Eubacteriales bacterium</name>
    <dbReference type="NCBI Taxonomy" id="172733"/>
    <lineage>
        <taxon>Bacteria</taxon>
        <taxon>Bacillati</taxon>
        <taxon>Bacillota</taxon>
        <taxon>Clostridia</taxon>
        <taxon>Eubacteriales</taxon>
        <taxon>environmental samples</taxon>
    </lineage>
</organism>
<dbReference type="GO" id="GO:0005975">
    <property type="term" value="P:carbohydrate metabolic process"/>
    <property type="evidence" value="ECO:0007669"/>
    <property type="project" value="InterPro"/>
</dbReference>
<sequence>MRERMEIRTDDKHLAQLGENTAKALDQDGWAAGYRVRRNIRRDLSAIRESQARVSQWAQRRAELPQAAEWLLDNWYLAQREGRDAADAFHRVGRLPAVRREGRQPIVLELARAMAWAGEVTVPRLALFLGHAQAARPLTERELSLFIPALKGALSDRLACLCRGLERLLAGKGGEGEEERLARSMEEVFTALRTLSNANLGRLLEESSRVEQLLQQDPTGEYAGMDDATRARYRAQVCRLARKQGMGESEVAQKVLDLSRAGAEEERHVGWFLFRRPLGEEPHRATGVLYVGGVVLPTLFVVLLTGFLLNSPILPLLLLLPVSDLVKNCLDFCAVRLVPPRPVCRMELKEGVPEEGKTLCVIASLLMGEKSGPALAALLERYRLANRDAGEHLLFGILADLPDSDLPMGSAGRNYAEKARAAVDALNQKYGGGFFLLFRPPVFQPRDERYMGWERKRGALLELVRLLKGRRSGLQVAAGERSALAGVRFVITLDSDTSLNVGSARELIGAMLHPLNRPKVDLRRKLVTSGYGLLQPRVGVELGAANKSQFSRIFAGQGGVDPYGGACSDVYHDLFDQGTFTGKGIFNVDAFFLCLNGRLPQNTILSHDLLEGSYLHAGLIGDVELTDGYPYKVTSYFSRLHRWVRGDWQLLPWLGRMVFNEAGEKVPNPIPPMAKWKIFDNLRRSLSPICTLLALLLGMCFSGVAFGTAAAAAILSAASNLLLSGADLAFRRGTGLRARYHSTIITGFGGVILQTLVQLLFLPYHAWTCTSAIVTALWRSLISHRGMLAWVTAADAERQLGDGIWANYRKELSSVAAGLAAMVFSILPAGAAVGLVWVLSPVFAWAMSCPIEEGRSVSKPDRAFLLHEGALIWRYFADFLRPEDHWLPPDNWQEQPGLGLARRTSPTNIGMALLSVLAAVDLDFLPHERAAALLGHMLDTLEALPKWRGHLYNWYATDTALPMTPRYVSSVDCGNLCACLIAVREGLYEWGEGALARRAEALSEAMDFSNLYDKERKLFYIGYDVERERYTQGWYDLMASEARQTSYLAVAKGQVEPRHWRRLGRMLVRDNDYSGMASWTGTMFEYFMPNLLLPCERNSLMYESLTFCIYAQRRRGAKAGTPWGISESGFYAFDPGLSYQYKAHGVQKLGLKRGLDADLVVAPYASFLTLLLAPGSSSRNLKVLRDMGLEGKYGLYEAADFTPSRLTGKEKWETVRSYMAHHLGMSLVAIDNALNDNVMQSRFMRDCSMGAYRELLQEKVPVGAVVARVQEREVPEKPRRLRSSVFQRAGEGFDREKPACHLVSNGSYTVFCTDAGANTSRLDKLTLTLAEFGGPAAPEGVSFFLRTNGGKLFPLTGAPLYAGGGPSAWRFSGGEAEWSVKYNSFTAKVGLRVPERESGELWETELHWHSGELRGEIVCYFEPVLARLPDYKAHPAFSKLSIESAPFGDGLLFTRRPRNRGEEWPALAAAWDAEEAYFDSSREKALGRGGLRALETALRHPASGTFGAVLDPCLLARFPVRLRSGESVRLRLSLAVGSAEDAPLTAQRLLRLPKTEGAYLDRVAYSIHMTGEETLQAFYLLDRLAFPPKRDYRQEALWPFGISGDLPIAACWAVEGEEEEQSSLAKQHQILARCGFGFDLVFLLRDGGDYRRPARTALLEGLKALGLEHRVGARGGIHLADCPTEEAAGPILAASAVVLENGKPLRDQERGSLETTEKELSFTLKPGLPEYYFTDDFSFVMELDGRLPPLGWSQMLANPTFGWFTDETGCGHLWRDNARECQLTPWNNDPLAIGSAKDFYLRAGGEECSVFADADGLPCRVTYGPGFARWEKVFGRRTLTTTAFVPPDREERVLRFELAGESCEIRYGEAVYELDGVLFLATGVNGIHVPSDGPEHLRRTLDFWRKRAAAVTVDTPDENLNHYLNGWAMYQVVACRMFGRTSRYQNGGAYGYRDQLQDVCAALLVSDDLAVGQLRAACAHQFTEGDVLHWWHELPQGDRGVRTRISDDLLWLPYTLCEYLEKWDNPEILNKTVPYLSAPVLGESEHERYEQFNISQEMDNVYQHAVRAIECALARGTGVHGLMRMGGGDWNDGMNRVGKAGRGESVWLTWFTAHVLERFTPLAEQMGEKERAERYRETAKALTEAAETAWDGDWYLRGYYDSGNTLGSHRDEACQIDSIAQSWAALAGGNEARARTAVKSALEQLFDQKHRIVKLFTPPFDSEDADPGYIRGYLPGVRENGGQYTHAAVWLALACFRLGMAEEGWAVLKAILPGGRDETVYQAEPYVLAADVYSNPAHLGRGGWSWYTGAAGWFYRVAIEELLGLRLRAGRLFVEPNLPPDWPGCSAVWRTEQAEFHVTVQRGDKKETLLDGKPVREGIALEKYAGEHSVEVVI</sequence>
<name>A0A212JWI7_9FIRM</name>
<feature type="transmembrane region" description="Helical" evidence="3">
    <location>
        <begin position="815"/>
        <end position="839"/>
    </location>
</feature>
<feature type="domain" description="Glycoamylase-like" evidence="5">
    <location>
        <begin position="1036"/>
        <end position="1245"/>
    </location>
</feature>